<protein>
    <submittedName>
        <fullName evidence="2">Uncharacterized protein</fullName>
    </submittedName>
</protein>
<dbReference type="KEGG" id="seme:MIZ01_0098"/>
<sequence length="41" mass="4609">MLNGIAKQATDEISMMIPSHRRRPVSSLINTLDSGLRRNDN</sequence>
<dbReference type="AlphaFoldDB" id="A0AAN1X7V8"/>
<gene>
    <name evidence="2" type="ORF">MIZ01_0098</name>
</gene>
<dbReference type="EMBL" id="AP023423">
    <property type="protein sequence ID" value="BCK86344.1"/>
    <property type="molecule type" value="Genomic_DNA"/>
</dbReference>
<proteinExistence type="predicted"/>
<evidence type="ECO:0000313" key="3">
    <source>
        <dbReference type="Proteomes" id="UP001320326"/>
    </source>
</evidence>
<evidence type="ECO:0000256" key="1">
    <source>
        <dbReference type="SAM" id="MobiDB-lite"/>
    </source>
</evidence>
<name>A0AAN1X7V8_9PROT</name>
<dbReference type="Proteomes" id="UP001320326">
    <property type="component" value="Chromosome"/>
</dbReference>
<feature type="region of interest" description="Disordered" evidence="1">
    <location>
        <begin position="1"/>
        <end position="41"/>
    </location>
</feature>
<keyword evidence="3" id="KW-1185">Reference proteome</keyword>
<reference evidence="2 3" key="1">
    <citation type="journal article" date="2022" name="Int. J. Syst. Evol. Microbiol.">
        <title>&lt;i&gt;Sideroxyarcus emersonii&lt;/i&gt; gen. nov. sp. nov., a neutrophilic, microaerobic iron- and thiosulfate-oxidizing bacterium isolated from iron-rich wetland sediment.</title>
        <authorList>
            <person name="Kato S."/>
            <person name="Itoh T."/>
            <person name="Iino T."/>
            <person name="Ohkuma M."/>
        </authorList>
    </citation>
    <scope>NUCLEOTIDE SEQUENCE [LARGE SCALE GENOMIC DNA]</scope>
    <source>
        <strain evidence="2 3">MIZ01</strain>
    </source>
</reference>
<evidence type="ECO:0000313" key="2">
    <source>
        <dbReference type="EMBL" id="BCK86344.1"/>
    </source>
</evidence>
<organism evidence="2 3">
    <name type="scientific">Sideroxyarcus emersonii</name>
    <dbReference type="NCBI Taxonomy" id="2764705"/>
    <lineage>
        <taxon>Bacteria</taxon>
        <taxon>Pseudomonadati</taxon>
        <taxon>Pseudomonadota</taxon>
        <taxon>Betaproteobacteria</taxon>
        <taxon>Nitrosomonadales</taxon>
        <taxon>Gallionellaceae</taxon>
        <taxon>Sideroxyarcus</taxon>
    </lineage>
</organism>
<accession>A0AAN1X7V8</accession>